<evidence type="ECO:0000313" key="2">
    <source>
        <dbReference type="Proteomes" id="UP001500051"/>
    </source>
</evidence>
<organism evidence="1 2">
    <name type="scientific">Microlunatus aurantiacus</name>
    <dbReference type="NCBI Taxonomy" id="446786"/>
    <lineage>
        <taxon>Bacteria</taxon>
        <taxon>Bacillati</taxon>
        <taxon>Actinomycetota</taxon>
        <taxon>Actinomycetes</taxon>
        <taxon>Propionibacteriales</taxon>
        <taxon>Propionibacteriaceae</taxon>
        <taxon>Microlunatus</taxon>
    </lineage>
</organism>
<dbReference type="EMBL" id="BAAAYX010000023">
    <property type="protein sequence ID" value="GAA3717363.1"/>
    <property type="molecule type" value="Genomic_DNA"/>
</dbReference>
<comment type="caution">
    <text evidence="1">The sequence shown here is derived from an EMBL/GenBank/DDBJ whole genome shotgun (WGS) entry which is preliminary data.</text>
</comment>
<protein>
    <submittedName>
        <fullName evidence="1">Uncharacterized protein</fullName>
    </submittedName>
</protein>
<proteinExistence type="predicted"/>
<sequence length="80" mass="8302">MSLGPLPEGKGTTGWDGELVADVDRRKSPNAICKCTSTPCRLLAAMLADDCASIGGDNLPRIGATGDRAASCRIGRVQGW</sequence>
<dbReference type="Proteomes" id="UP001500051">
    <property type="component" value="Unassembled WGS sequence"/>
</dbReference>
<evidence type="ECO:0000313" key="1">
    <source>
        <dbReference type="EMBL" id="GAA3717363.1"/>
    </source>
</evidence>
<accession>A0ABP7EHU1</accession>
<name>A0ABP7EHU1_9ACTN</name>
<reference evidence="2" key="1">
    <citation type="journal article" date="2019" name="Int. J. Syst. Evol. Microbiol.">
        <title>The Global Catalogue of Microorganisms (GCM) 10K type strain sequencing project: providing services to taxonomists for standard genome sequencing and annotation.</title>
        <authorList>
            <consortium name="The Broad Institute Genomics Platform"/>
            <consortium name="The Broad Institute Genome Sequencing Center for Infectious Disease"/>
            <person name="Wu L."/>
            <person name="Ma J."/>
        </authorList>
    </citation>
    <scope>NUCLEOTIDE SEQUENCE [LARGE SCALE GENOMIC DNA]</scope>
    <source>
        <strain evidence="2">JCM 16548</strain>
    </source>
</reference>
<keyword evidence="2" id="KW-1185">Reference proteome</keyword>
<gene>
    <name evidence="1" type="ORF">GCM10022204_41650</name>
</gene>